<evidence type="ECO:0000313" key="10">
    <source>
        <dbReference type="EMBL" id="WFD25056.1"/>
    </source>
</evidence>
<evidence type="ECO:0000256" key="6">
    <source>
        <dbReference type="ARBA" id="ARBA00030245"/>
    </source>
</evidence>
<evidence type="ECO:0000256" key="7">
    <source>
        <dbReference type="ARBA" id="ARBA00032656"/>
    </source>
</evidence>
<evidence type="ECO:0000256" key="8">
    <source>
        <dbReference type="ARBA" id="ARBA00039255"/>
    </source>
</evidence>
<dbReference type="GO" id="GO:0003743">
    <property type="term" value="F:translation initiation factor activity"/>
    <property type="evidence" value="ECO:0007669"/>
    <property type="project" value="UniProtKB-KW"/>
</dbReference>
<keyword evidence="11" id="KW-1185">Reference proteome</keyword>
<sequence>MLNAVFQSPKAVLQGRSKFPPVSSPLNMSTEIDARSVSEGETAQVQAQKSALAPEPEAASKAALATALKENDVGSSSDLVKEGQELRTVFQDPVEFNVKHPLYNKWTLWFDNPGHKGSSSAKERRESWGANLHRVVDIESVEEFWGLYNNIVPPSTLPQSANYYLFKDGIQPAWEDPANGNGGKWSIQLPREKHRSQIDKLWLYTMLSAIGEMLETPLPESKLPSSREEELVTGVILQARSNYYRISVWTRRADEWDVPVPEGEPVLESVAVGRRLVELGRFFKTEVLGYPLDAKVGGGFSSEVEFQSHKDSEKKRGKRALV</sequence>
<keyword evidence="4 9" id="KW-0694">RNA-binding</keyword>
<name>A0AAF0J0J3_9BASI</name>
<evidence type="ECO:0000256" key="4">
    <source>
        <dbReference type="ARBA" id="ARBA00022884"/>
    </source>
</evidence>
<dbReference type="SUPFAM" id="SSF55418">
    <property type="entry name" value="eIF4e-like"/>
    <property type="match status" value="1"/>
</dbReference>
<dbReference type="InterPro" id="IPR001040">
    <property type="entry name" value="TIF_eIF_4E"/>
</dbReference>
<accession>A0AAF0J0J3</accession>
<evidence type="ECO:0000313" key="11">
    <source>
        <dbReference type="Proteomes" id="UP001213623"/>
    </source>
</evidence>
<gene>
    <name evidence="10" type="primary">TIF45</name>
    <name evidence="10" type="ORF">MNAN1_000018</name>
</gene>
<dbReference type="Gene3D" id="3.30.760.10">
    <property type="entry name" value="RNA Cap, Translation Initiation Factor Eif4e"/>
    <property type="match status" value="1"/>
</dbReference>
<evidence type="ECO:0000256" key="1">
    <source>
        <dbReference type="ARBA" id="ARBA00009860"/>
    </source>
</evidence>
<dbReference type="InterPro" id="IPR023398">
    <property type="entry name" value="TIF_eIF4e-like"/>
</dbReference>
<evidence type="ECO:0000256" key="3">
    <source>
        <dbReference type="ARBA" id="ARBA00022845"/>
    </source>
</evidence>
<dbReference type="GO" id="GO:0016281">
    <property type="term" value="C:eukaryotic translation initiation factor 4F complex"/>
    <property type="evidence" value="ECO:0007669"/>
    <property type="project" value="TreeGrafter"/>
</dbReference>
<protein>
    <recommendedName>
        <fullName evidence="8">Eukaryotic translation initiation factor 4E</fullName>
    </recommendedName>
    <alternativeName>
        <fullName evidence="7">eIF-4F 25 kDa subunit</fullName>
    </alternativeName>
    <alternativeName>
        <fullName evidence="6">mRNA cap-binding protein</fullName>
    </alternativeName>
</protein>
<dbReference type="AlphaFoldDB" id="A0AAF0J0J3"/>
<proteinExistence type="inferred from homology"/>
<reference evidence="10" key="1">
    <citation type="submission" date="2023-03" db="EMBL/GenBank/DDBJ databases">
        <title>Mating type loci evolution in Malassezia.</title>
        <authorList>
            <person name="Coelho M.A."/>
        </authorList>
    </citation>
    <scope>NUCLEOTIDE SEQUENCE</scope>
    <source>
        <strain evidence="10">CBS 9557</strain>
    </source>
</reference>
<keyword evidence="2 9" id="KW-0396">Initiation factor</keyword>
<dbReference type="EMBL" id="CP119892">
    <property type="protein sequence ID" value="WFD25056.1"/>
    <property type="molecule type" value="Genomic_DNA"/>
</dbReference>
<dbReference type="Proteomes" id="UP001213623">
    <property type="component" value="Chromosome 1"/>
</dbReference>
<evidence type="ECO:0000256" key="9">
    <source>
        <dbReference type="RuleBase" id="RU004374"/>
    </source>
</evidence>
<dbReference type="GO" id="GO:0006417">
    <property type="term" value="P:regulation of translation"/>
    <property type="evidence" value="ECO:0007669"/>
    <property type="project" value="UniProtKB-KW"/>
</dbReference>
<dbReference type="PANTHER" id="PTHR11960:SF8">
    <property type="entry name" value="EUKARYOTIC TRANSLATION INITIATION FACTOR 4E1-RELATED"/>
    <property type="match status" value="1"/>
</dbReference>
<dbReference type="FunFam" id="3.30.760.10:FF:000011">
    <property type="entry name" value="Eukaryotic translation initiation factor 4E"/>
    <property type="match status" value="1"/>
</dbReference>
<organism evidence="10 11">
    <name type="scientific">Malassezia nana</name>
    <dbReference type="NCBI Taxonomy" id="180528"/>
    <lineage>
        <taxon>Eukaryota</taxon>
        <taxon>Fungi</taxon>
        <taxon>Dikarya</taxon>
        <taxon>Basidiomycota</taxon>
        <taxon>Ustilaginomycotina</taxon>
        <taxon>Malasseziomycetes</taxon>
        <taxon>Malasseziales</taxon>
        <taxon>Malasseziaceae</taxon>
        <taxon>Malassezia</taxon>
    </lineage>
</organism>
<keyword evidence="5 9" id="KW-0648">Protein biosynthesis</keyword>
<keyword evidence="3" id="KW-0810">Translation regulation</keyword>
<evidence type="ECO:0000256" key="5">
    <source>
        <dbReference type="ARBA" id="ARBA00022917"/>
    </source>
</evidence>
<dbReference type="Pfam" id="PF01652">
    <property type="entry name" value="IF4E"/>
    <property type="match status" value="1"/>
</dbReference>
<dbReference type="GO" id="GO:0000340">
    <property type="term" value="F:RNA 7-methylguanosine cap binding"/>
    <property type="evidence" value="ECO:0007669"/>
    <property type="project" value="TreeGrafter"/>
</dbReference>
<dbReference type="PANTHER" id="PTHR11960">
    <property type="entry name" value="EUKARYOTIC TRANSLATION INITIATION FACTOR 4E RELATED"/>
    <property type="match status" value="1"/>
</dbReference>
<evidence type="ECO:0000256" key="2">
    <source>
        <dbReference type="ARBA" id="ARBA00022540"/>
    </source>
</evidence>
<comment type="similarity">
    <text evidence="1 9">Belongs to the eukaryotic initiation factor 4E family.</text>
</comment>